<gene>
    <name evidence="3" type="primary">LOC103364594</name>
</gene>
<accession>A0A9Y4KA86</accession>
<feature type="region of interest" description="Disordered" evidence="1">
    <location>
        <begin position="311"/>
        <end position="348"/>
    </location>
</feature>
<protein>
    <submittedName>
        <fullName evidence="3">Uncharacterized protein LOC103364594 isoform X1</fullName>
    </submittedName>
</protein>
<dbReference type="RefSeq" id="XP_008289969.1">
    <property type="nucleotide sequence ID" value="XM_008291747.1"/>
</dbReference>
<organism evidence="2 3">
    <name type="scientific">Stegastes partitus</name>
    <name type="common">bicolor damselfish</name>
    <dbReference type="NCBI Taxonomy" id="144197"/>
    <lineage>
        <taxon>Eukaryota</taxon>
        <taxon>Metazoa</taxon>
        <taxon>Chordata</taxon>
        <taxon>Craniata</taxon>
        <taxon>Vertebrata</taxon>
        <taxon>Euteleostomi</taxon>
        <taxon>Actinopterygii</taxon>
        <taxon>Neopterygii</taxon>
        <taxon>Teleostei</taxon>
        <taxon>Neoteleostei</taxon>
        <taxon>Acanthomorphata</taxon>
        <taxon>Ovalentaria</taxon>
        <taxon>Pomacentridae</taxon>
        <taxon>Stegastes</taxon>
    </lineage>
</organism>
<dbReference type="AlphaFoldDB" id="A0A9Y4KA86"/>
<feature type="region of interest" description="Disordered" evidence="1">
    <location>
        <begin position="175"/>
        <end position="204"/>
    </location>
</feature>
<dbReference type="Proteomes" id="UP000694891">
    <property type="component" value="Unplaced"/>
</dbReference>
<evidence type="ECO:0000313" key="3">
    <source>
        <dbReference type="RefSeq" id="XP_008289969.1"/>
    </source>
</evidence>
<reference evidence="3" key="1">
    <citation type="submission" date="2025-08" db="UniProtKB">
        <authorList>
            <consortium name="RefSeq"/>
        </authorList>
    </citation>
    <scope>IDENTIFICATION</scope>
</reference>
<feature type="compositionally biased region" description="Low complexity" evidence="1">
    <location>
        <begin position="177"/>
        <end position="198"/>
    </location>
</feature>
<keyword evidence="2" id="KW-1185">Reference proteome</keyword>
<evidence type="ECO:0000313" key="2">
    <source>
        <dbReference type="Proteomes" id="UP000694891"/>
    </source>
</evidence>
<feature type="region of interest" description="Disordered" evidence="1">
    <location>
        <begin position="1"/>
        <end position="29"/>
    </location>
</feature>
<proteinExistence type="predicted"/>
<dbReference type="GeneID" id="103364594"/>
<name>A0A9Y4KA86_9TELE</name>
<sequence>MQGGDGIQEAASPEPCCGDTGGSSSRTALPGTEVFVTLPPTEPDHRPSTACLRPNMDDNKAMHVTIQEGNSLPELKRCTTCCTDFHCPFCSSVLFHPTRPSKVRLHLENHFNRAVLHEGYTIHRCGLVCRPRWHYHCLYCHSMLSRKRDFMRHLCLCKEKHPALTVTIQTPKMSNVPTSTASTSPAPSTSITAAPTTPQIKSEPPLHVPNTPSGQIQRICVIPILQKNLRVYKGSGGSIYHVLPAVRHVASQTDPPETASVGTQMSMTAPQSHKVQKSLRSTATQVKVPSRDCGVCTLTLPLDSPALFLQPTLKKTPPKRPRLSLTEEEEGPSECSSSKVVGEPEDST</sequence>
<evidence type="ECO:0000256" key="1">
    <source>
        <dbReference type="SAM" id="MobiDB-lite"/>
    </source>
</evidence>